<proteinExistence type="predicted"/>
<evidence type="ECO:0000313" key="2">
    <source>
        <dbReference type="Proteomes" id="UP000053097"/>
    </source>
</evidence>
<keyword evidence="2" id="KW-1185">Reference proteome</keyword>
<dbReference type="Proteomes" id="UP000053097">
    <property type="component" value="Unassembled WGS sequence"/>
</dbReference>
<accession>A0A026VZ32</accession>
<dbReference type="EMBL" id="KK107547">
    <property type="protein sequence ID" value="EZA49063.1"/>
    <property type="molecule type" value="Genomic_DNA"/>
</dbReference>
<reference evidence="1 2" key="1">
    <citation type="journal article" date="2014" name="Curr. Biol.">
        <title>The genome of the clonal raider ant Cerapachys biroi.</title>
        <authorList>
            <person name="Oxley P.R."/>
            <person name="Ji L."/>
            <person name="Fetter-Pruneda I."/>
            <person name="McKenzie S.K."/>
            <person name="Li C."/>
            <person name="Hu H."/>
            <person name="Zhang G."/>
            <person name="Kronauer D.J."/>
        </authorList>
    </citation>
    <scope>NUCLEOTIDE SEQUENCE [LARGE SCALE GENOMIC DNA]</scope>
</reference>
<organism evidence="1 2">
    <name type="scientific">Ooceraea biroi</name>
    <name type="common">Clonal raider ant</name>
    <name type="synonym">Cerapachys biroi</name>
    <dbReference type="NCBI Taxonomy" id="2015173"/>
    <lineage>
        <taxon>Eukaryota</taxon>
        <taxon>Metazoa</taxon>
        <taxon>Ecdysozoa</taxon>
        <taxon>Arthropoda</taxon>
        <taxon>Hexapoda</taxon>
        <taxon>Insecta</taxon>
        <taxon>Pterygota</taxon>
        <taxon>Neoptera</taxon>
        <taxon>Endopterygota</taxon>
        <taxon>Hymenoptera</taxon>
        <taxon>Apocrita</taxon>
        <taxon>Aculeata</taxon>
        <taxon>Formicoidea</taxon>
        <taxon>Formicidae</taxon>
        <taxon>Dorylinae</taxon>
        <taxon>Ooceraea</taxon>
    </lineage>
</organism>
<name>A0A026VZ32_OOCBI</name>
<dbReference type="AlphaFoldDB" id="A0A026VZ32"/>
<protein>
    <submittedName>
        <fullName evidence="1">Uncharacterized protein</fullName>
    </submittedName>
</protein>
<evidence type="ECO:0000313" key="1">
    <source>
        <dbReference type="EMBL" id="EZA49063.1"/>
    </source>
</evidence>
<sequence>MGVFTILKTPRWPALGEWRRDTGVLALLSCRNRGESRVGTWVCKRHGPRPGGGVAVTPHCRDRIR</sequence>
<gene>
    <name evidence="1" type="ORF">X777_12799</name>
</gene>